<dbReference type="OrthoDB" id="9776324at2"/>
<feature type="transmembrane region" description="Helical" evidence="7">
    <location>
        <begin position="97"/>
        <end position="118"/>
    </location>
</feature>
<feature type="transmembrane region" description="Helical" evidence="7">
    <location>
        <begin position="138"/>
        <end position="160"/>
    </location>
</feature>
<evidence type="ECO:0000256" key="5">
    <source>
        <dbReference type="ARBA" id="ARBA00022989"/>
    </source>
</evidence>
<dbReference type="InterPro" id="IPR048279">
    <property type="entry name" value="MdtK-like"/>
</dbReference>
<keyword evidence="6 7" id="KW-0472">Membrane</keyword>
<dbReference type="RefSeq" id="WP_157333682.1">
    <property type="nucleotide sequence ID" value="NZ_RHLK01000002.1"/>
</dbReference>
<feature type="transmembrane region" description="Helical" evidence="7">
    <location>
        <begin position="63"/>
        <end position="85"/>
    </location>
</feature>
<dbReference type="GO" id="GO:0005886">
    <property type="term" value="C:plasma membrane"/>
    <property type="evidence" value="ECO:0007669"/>
    <property type="project" value="UniProtKB-SubCell"/>
</dbReference>
<evidence type="ECO:0000256" key="4">
    <source>
        <dbReference type="ARBA" id="ARBA00022692"/>
    </source>
</evidence>
<evidence type="ECO:0000256" key="3">
    <source>
        <dbReference type="ARBA" id="ARBA00022475"/>
    </source>
</evidence>
<dbReference type="CDD" id="cd13138">
    <property type="entry name" value="MATE_yoeA_like"/>
    <property type="match status" value="1"/>
</dbReference>
<keyword evidence="9" id="KW-1185">Reference proteome</keyword>
<dbReference type="NCBIfam" id="TIGR00797">
    <property type="entry name" value="matE"/>
    <property type="match status" value="1"/>
</dbReference>
<evidence type="ECO:0000256" key="6">
    <source>
        <dbReference type="ARBA" id="ARBA00023136"/>
    </source>
</evidence>
<keyword evidence="3" id="KW-1003">Cell membrane</keyword>
<keyword evidence="4 7" id="KW-0812">Transmembrane</keyword>
<dbReference type="GO" id="GO:0015297">
    <property type="term" value="F:antiporter activity"/>
    <property type="evidence" value="ECO:0007669"/>
    <property type="project" value="InterPro"/>
</dbReference>
<dbReference type="EMBL" id="RHLK01000002">
    <property type="protein sequence ID" value="MVO99039.1"/>
    <property type="molecule type" value="Genomic_DNA"/>
</dbReference>
<organism evidence="8 9">
    <name type="scientific">Paenibacillus lutrae</name>
    <dbReference type="NCBI Taxonomy" id="2078573"/>
    <lineage>
        <taxon>Bacteria</taxon>
        <taxon>Bacillati</taxon>
        <taxon>Bacillota</taxon>
        <taxon>Bacilli</taxon>
        <taxon>Bacillales</taxon>
        <taxon>Paenibacillaceae</taxon>
        <taxon>Paenibacillus</taxon>
    </lineage>
</organism>
<dbReference type="AlphaFoldDB" id="A0A7X3FG63"/>
<dbReference type="Pfam" id="PF01554">
    <property type="entry name" value="MatE"/>
    <property type="match status" value="2"/>
</dbReference>
<evidence type="ECO:0000256" key="7">
    <source>
        <dbReference type="SAM" id="Phobius"/>
    </source>
</evidence>
<feature type="transmembrane region" description="Helical" evidence="7">
    <location>
        <begin position="366"/>
        <end position="387"/>
    </location>
</feature>
<dbReference type="GO" id="GO:0042910">
    <property type="term" value="F:xenobiotic transmembrane transporter activity"/>
    <property type="evidence" value="ECO:0007669"/>
    <property type="project" value="InterPro"/>
</dbReference>
<feature type="transmembrane region" description="Helical" evidence="7">
    <location>
        <begin position="424"/>
        <end position="446"/>
    </location>
</feature>
<dbReference type="PIRSF" id="PIRSF006603">
    <property type="entry name" value="DinF"/>
    <property type="match status" value="1"/>
</dbReference>
<dbReference type="Proteomes" id="UP000490800">
    <property type="component" value="Unassembled WGS sequence"/>
</dbReference>
<feature type="transmembrane region" description="Helical" evidence="7">
    <location>
        <begin position="197"/>
        <end position="222"/>
    </location>
</feature>
<protein>
    <submittedName>
        <fullName evidence="8">MATE family efflux transporter</fullName>
    </submittedName>
</protein>
<dbReference type="InterPro" id="IPR052031">
    <property type="entry name" value="Membrane_Transporter-Flippase"/>
</dbReference>
<keyword evidence="2" id="KW-0813">Transport</keyword>
<feature type="transmembrane region" description="Helical" evidence="7">
    <location>
        <begin position="20"/>
        <end position="43"/>
    </location>
</feature>
<comment type="subcellular location">
    <subcellularLocation>
        <location evidence="1">Cell membrane</location>
        <topology evidence="1">Multi-pass membrane protein</topology>
    </subcellularLocation>
</comment>
<dbReference type="InterPro" id="IPR002528">
    <property type="entry name" value="MATE_fam"/>
</dbReference>
<gene>
    <name evidence="8" type="ORF">EDM21_05805</name>
</gene>
<feature type="transmembrane region" description="Helical" evidence="7">
    <location>
        <begin position="172"/>
        <end position="191"/>
    </location>
</feature>
<evidence type="ECO:0000313" key="9">
    <source>
        <dbReference type="Proteomes" id="UP000490800"/>
    </source>
</evidence>
<feature type="transmembrane region" description="Helical" evidence="7">
    <location>
        <begin position="326"/>
        <end position="346"/>
    </location>
</feature>
<feature type="transmembrane region" description="Helical" evidence="7">
    <location>
        <begin position="394"/>
        <end position="412"/>
    </location>
</feature>
<evidence type="ECO:0000256" key="2">
    <source>
        <dbReference type="ARBA" id="ARBA00022448"/>
    </source>
</evidence>
<sequence>MSKQDPKMNLTEGPIARKLLLFSLPVLYGNVLQSLNGTVNSIWVGKFLGESAFAATSNANNVMFLMLSSIFGIGMASTIMIGQSIGSGDIRQAKRVVGTSTLFFFTLSMFVAAAGFFLSPQILGWMNTPPDAIEMANAYLRIIFMSMPFMFCFSLIMTILRGAGDSKTPFKFLVMAIILDIVLNPLLIFGWGPIPAFHISGSALATAISQLVALAAILLSLYRKKHFLRITRDDRRLLRYDREIIGSLVKKGVPMGLQMIVVSTSALAMINLVNRFGSEATAAFGAAMQLSSYIQMPAMAIGGAVSSFAAQNVGAGKWDRVHRVTWLGVVFNFVMTGVLVVLIYLFNRQALGLFLPEGRAIEIGMTINTITLWSFVIFGITFVVSGVVRSTGAVMVPLLITFLALWCMRIPLSYYLADSYGLDAVWWSFPIGFTAGSLLSVAYYFWGNWKKASMLTYGAPKS</sequence>
<proteinExistence type="predicted"/>
<evidence type="ECO:0000256" key="1">
    <source>
        <dbReference type="ARBA" id="ARBA00004651"/>
    </source>
</evidence>
<name>A0A7X3FG63_9BACL</name>
<dbReference type="PANTHER" id="PTHR43549:SF3">
    <property type="entry name" value="MULTIDRUG RESISTANCE PROTEIN YPNP-RELATED"/>
    <property type="match status" value="1"/>
</dbReference>
<reference evidence="8 9" key="1">
    <citation type="journal article" date="2019" name="Microorganisms">
        <title>Paenibacillus lutrae sp. nov., A Chitinolytic Species Isolated from A River Otter in Castril Natural Park, Granada, Spain.</title>
        <authorList>
            <person name="Rodriguez M."/>
            <person name="Reina J.C."/>
            <person name="Bejar V."/>
            <person name="Llamas I."/>
        </authorList>
    </citation>
    <scope>NUCLEOTIDE SEQUENCE [LARGE SCALE GENOMIC DNA]</scope>
    <source>
        <strain evidence="8 9">N10</strain>
    </source>
</reference>
<accession>A0A7X3FG63</accession>
<evidence type="ECO:0000313" key="8">
    <source>
        <dbReference type="EMBL" id="MVO99039.1"/>
    </source>
</evidence>
<comment type="caution">
    <text evidence="8">The sequence shown here is derived from an EMBL/GenBank/DDBJ whole genome shotgun (WGS) entry which is preliminary data.</text>
</comment>
<dbReference type="PANTHER" id="PTHR43549">
    <property type="entry name" value="MULTIDRUG RESISTANCE PROTEIN YPNP-RELATED"/>
    <property type="match status" value="1"/>
</dbReference>
<keyword evidence="5 7" id="KW-1133">Transmembrane helix</keyword>